<dbReference type="InterPro" id="IPR036396">
    <property type="entry name" value="Cyt_P450_sf"/>
</dbReference>
<gene>
    <name evidence="2" type="ORF">EAS64_12480</name>
</gene>
<dbReference type="Proteomes" id="UP000460272">
    <property type="component" value="Unassembled WGS sequence"/>
</dbReference>
<accession>A0A6P2C387</accession>
<dbReference type="GO" id="GO:0016705">
    <property type="term" value="F:oxidoreductase activity, acting on paired donors, with incorporation or reduction of molecular oxygen"/>
    <property type="evidence" value="ECO:0007669"/>
    <property type="project" value="InterPro"/>
</dbReference>
<dbReference type="InterPro" id="IPR001128">
    <property type="entry name" value="Cyt_P450"/>
</dbReference>
<organism evidence="2 3">
    <name type="scientific">Trebonia kvetii</name>
    <dbReference type="NCBI Taxonomy" id="2480626"/>
    <lineage>
        <taxon>Bacteria</taxon>
        <taxon>Bacillati</taxon>
        <taxon>Actinomycetota</taxon>
        <taxon>Actinomycetes</taxon>
        <taxon>Streptosporangiales</taxon>
        <taxon>Treboniaceae</taxon>
        <taxon>Trebonia</taxon>
    </lineage>
</organism>
<evidence type="ECO:0000313" key="2">
    <source>
        <dbReference type="EMBL" id="TVZ05844.1"/>
    </source>
</evidence>
<dbReference type="SUPFAM" id="SSF48264">
    <property type="entry name" value="Cytochrome P450"/>
    <property type="match status" value="1"/>
</dbReference>
<dbReference type="GO" id="GO:0005506">
    <property type="term" value="F:iron ion binding"/>
    <property type="evidence" value="ECO:0007669"/>
    <property type="project" value="InterPro"/>
</dbReference>
<evidence type="ECO:0000313" key="3">
    <source>
        <dbReference type="Proteomes" id="UP000460272"/>
    </source>
</evidence>
<sequence length="378" mass="40585">MAELATDPHPRLALLLGAEPVSWVPELGGWLVTRRDLVLEVMRAAEVYTVDDPRFTTARVVGPSMLSTDGPEHARHRGPFADPFRARDVSERFARVIAEETDLLLGPLRGRGTAELRREVAGPLAVAVVAAALGLVEADAAAVLSWYDRIVRAVDDLTAGRPADPEGAVAVGQLRGSVEATLAERRESILVAAAEGGLGVPEVVSNAAVLMFGGIETTEGMIANAALHLLSHPEQLELVRRDPGLVDNAIEESLRLEPAAAVVDRYATRDTQLGRARIRSGDLVVVSIAGANRDPAVFPEPDRYDVRRANARGHLAFAHGPHFCLGAHLARLETRTCMLALLGELPGLRLDSEGSAPPRGLVFRKPLAVRVLWDQHAE</sequence>
<reference evidence="2 3" key="1">
    <citation type="submission" date="2018-11" db="EMBL/GenBank/DDBJ databases">
        <title>Trebonia kvetii gen.nov., sp.nov., a novel acidophilic actinobacterium, and proposal of the new actinobacterial family Treboniaceae fam. nov.</title>
        <authorList>
            <person name="Rapoport D."/>
            <person name="Sagova-Mareckova M."/>
            <person name="Sedlacek I."/>
            <person name="Provaznik J."/>
            <person name="Kralova S."/>
            <person name="Pavlinic D."/>
            <person name="Benes V."/>
            <person name="Kopecky J."/>
        </authorList>
    </citation>
    <scope>NUCLEOTIDE SEQUENCE [LARGE SCALE GENOMIC DNA]</scope>
    <source>
        <strain evidence="2 3">15Tr583</strain>
    </source>
</reference>
<dbReference type="PANTHER" id="PTHR46696">
    <property type="entry name" value="P450, PUTATIVE (EUROFUNG)-RELATED"/>
    <property type="match status" value="1"/>
</dbReference>
<keyword evidence="3" id="KW-1185">Reference proteome</keyword>
<dbReference type="EMBL" id="RPFW01000002">
    <property type="protein sequence ID" value="TVZ05844.1"/>
    <property type="molecule type" value="Genomic_DNA"/>
</dbReference>
<dbReference type="AlphaFoldDB" id="A0A6P2C387"/>
<dbReference type="PRINTS" id="PR00385">
    <property type="entry name" value="P450"/>
</dbReference>
<dbReference type="OrthoDB" id="3453696at2"/>
<proteinExistence type="inferred from homology"/>
<comment type="similarity">
    <text evidence="1">Belongs to the cytochrome P450 family.</text>
</comment>
<dbReference type="Pfam" id="PF00067">
    <property type="entry name" value="p450"/>
    <property type="match status" value="1"/>
</dbReference>
<dbReference type="InterPro" id="IPR002397">
    <property type="entry name" value="Cyt_P450_B"/>
</dbReference>
<evidence type="ECO:0000256" key="1">
    <source>
        <dbReference type="ARBA" id="ARBA00010617"/>
    </source>
</evidence>
<dbReference type="GO" id="GO:0020037">
    <property type="term" value="F:heme binding"/>
    <property type="evidence" value="ECO:0007669"/>
    <property type="project" value="InterPro"/>
</dbReference>
<dbReference type="PRINTS" id="PR00359">
    <property type="entry name" value="BP450"/>
</dbReference>
<comment type="caution">
    <text evidence="2">The sequence shown here is derived from an EMBL/GenBank/DDBJ whole genome shotgun (WGS) entry which is preliminary data.</text>
</comment>
<dbReference type="GO" id="GO:0004497">
    <property type="term" value="F:monooxygenase activity"/>
    <property type="evidence" value="ECO:0007669"/>
    <property type="project" value="InterPro"/>
</dbReference>
<name>A0A6P2C387_9ACTN</name>
<protein>
    <submittedName>
        <fullName evidence="2">Cytochrome P450</fullName>
    </submittedName>
</protein>
<dbReference type="Gene3D" id="1.10.630.10">
    <property type="entry name" value="Cytochrome P450"/>
    <property type="match status" value="1"/>
</dbReference>
<dbReference type="PANTHER" id="PTHR46696:SF3">
    <property type="entry name" value="PULCHERRIMINIC ACID SYNTHASE"/>
    <property type="match status" value="1"/>
</dbReference>